<dbReference type="AlphaFoldDB" id="A0A6J6NID2"/>
<gene>
    <name evidence="1" type="ORF">UFOPK2579_00117</name>
</gene>
<dbReference type="EMBL" id="CAEZXR010000007">
    <property type="protein sequence ID" value="CAB4685992.1"/>
    <property type="molecule type" value="Genomic_DNA"/>
</dbReference>
<sequence length="32" mass="3391">MPPAAIVRAVMSICWLSAPQTITATQHTNHGS</sequence>
<organism evidence="1">
    <name type="scientific">freshwater metagenome</name>
    <dbReference type="NCBI Taxonomy" id="449393"/>
    <lineage>
        <taxon>unclassified sequences</taxon>
        <taxon>metagenomes</taxon>
        <taxon>ecological metagenomes</taxon>
    </lineage>
</organism>
<protein>
    <submittedName>
        <fullName evidence="1">Unannotated protein</fullName>
    </submittedName>
</protein>
<evidence type="ECO:0000313" key="1">
    <source>
        <dbReference type="EMBL" id="CAB4685992.1"/>
    </source>
</evidence>
<accession>A0A6J6NID2</accession>
<proteinExistence type="predicted"/>
<reference evidence="1" key="1">
    <citation type="submission" date="2020-05" db="EMBL/GenBank/DDBJ databases">
        <authorList>
            <person name="Chiriac C."/>
            <person name="Salcher M."/>
            <person name="Ghai R."/>
            <person name="Kavagutti S V."/>
        </authorList>
    </citation>
    <scope>NUCLEOTIDE SEQUENCE</scope>
</reference>
<name>A0A6J6NID2_9ZZZZ</name>